<evidence type="ECO:0000256" key="1">
    <source>
        <dbReference type="SAM" id="MobiDB-lite"/>
    </source>
</evidence>
<keyword evidence="3" id="KW-1185">Reference proteome</keyword>
<gene>
    <name evidence="2" type="primary">CLU1_1</name>
    <name evidence="2" type="ORF">N0V83_010828</name>
</gene>
<evidence type="ECO:0000313" key="3">
    <source>
        <dbReference type="Proteomes" id="UP001140560"/>
    </source>
</evidence>
<comment type="caution">
    <text evidence="2">The sequence shown here is derived from an EMBL/GenBank/DDBJ whole genome shotgun (WGS) entry which is preliminary data.</text>
</comment>
<evidence type="ECO:0000313" key="2">
    <source>
        <dbReference type="EMBL" id="KAJ4361887.1"/>
    </source>
</evidence>
<proteinExistence type="predicted"/>
<accession>A0A9W9CH34</accession>
<name>A0A9W9CH34_9PLEO</name>
<sequence length="74" mass="8278">MAASNNDASKSEAAKTPSKEQNENGQVEPAEEEGANGQQPDNIFQVTIKLPHEPFEMQMTVRLILHSFHRKAHH</sequence>
<feature type="region of interest" description="Disordered" evidence="1">
    <location>
        <begin position="1"/>
        <end position="43"/>
    </location>
</feature>
<protein>
    <submittedName>
        <fullName evidence="2">Intracellular distribution of mitochondria</fullName>
    </submittedName>
</protein>
<dbReference type="AlphaFoldDB" id="A0A9W9CH34"/>
<organism evidence="2 3">
    <name type="scientific">Neocucurbitaria cava</name>
    <dbReference type="NCBI Taxonomy" id="798079"/>
    <lineage>
        <taxon>Eukaryota</taxon>
        <taxon>Fungi</taxon>
        <taxon>Dikarya</taxon>
        <taxon>Ascomycota</taxon>
        <taxon>Pezizomycotina</taxon>
        <taxon>Dothideomycetes</taxon>
        <taxon>Pleosporomycetidae</taxon>
        <taxon>Pleosporales</taxon>
        <taxon>Pleosporineae</taxon>
        <taxon>Cucurbitariaceae</taxon>
        <taxon>Neocucurbitaria</taxon>
    </lineage>
</organism>
<feature type="compositionally biased region" description="Basic and acidic residues" evidence="1">
    <location>
        <begin position="9"/>
        <end position="22"/>
    </location>
</feature>
<dbReference type="EMBL" id="JAPEUY010000022">
    <property type="protein sequence ID" value="KAJ4361887.1"/>
    <property type="molecule type" value="Genomic_DNA"/>
</dbReference>
<reference evidence="2" key="1">
    <citation type="submission" date="2022-10" db="EMBL/GenBank/DDBJ databases">
        <title>Tapping the CABI collections for fungal endophytes: first genome assemblies for Collariella, Neodidymelliopsis, Ascochyta clinopodiicola, Didymella pomorum, Didymosphaeria variabile, Neocosmospora piperis and Neocucurbitaria cava.</title>
        <authorList>
            <person name="Hill R."/>
        </authorList>
    </citation>
    <scope>NUCLEOTIDE SEQUENCE</scope>
    <source>
        <strain evidence="2">IMI 356814</strain>
    </source>
</reference>
<dbReference type="Proteomes" id="UP001140560">
    <property type="component" value="Unassembled WGS sequence"/>
</dbReference>